<keyword evidence="4" id="KW-1185">Reference proteome</keyword>
<accession>A0A8H6SA66</accession>
<name>A0A8H6SA66_9AGAR</name>
<dbReference type="OrthoDB" id="3139399at2759"/>
<protein>
    <submittedName>
        <fullName evidence="3">F-box domain-containing protein</fullName>
    </submittedName>
</protein>
<evidence type="ECO:0000313" key="3">
    <source>
        <dbReference type="EMBL" id="KAF7295669.1"/>
    </source>
</evidence>
<evidence type="ECO:0000256" key="1">
    <source>
        <dbReference type="SAM" id="Coils"/>
    </source>
</evidence>
<dbReference type="Gene3D" id="1.20.1280.50">
    <property type="match status" value="1"/>
</dbReference>
<evidence type="ECO:0000313" key="4">
    <source>
        <dbReference type="Proteomes" id="UP000636479"/>
    </source>
</evidence>
<dbReference type="AlphaFoldDB" id="A0A8H6SA66"/>
<keyword evidence="1" id="KW-0175">Coiled coil</keyword>
<gene>
    <name evidence="3" type="ORF">MIND_01107200</name>
</gene>
<sequence>MKCNNDAVPSLADNKRLDKLGEKIHKLERQLSVLHAQVSTVKQRINGYACSISTLPSEILSMIFLHYLQGHDHPDYPYIPLRGDGSPTTLASVCHRWRSVANTTPRLWSAIRLFDPCPKLLPLEDVKTVTDFATTSPNRPIGPETAELQLKIAEKWLEKSGALPLCIRLGDNLSKYHDDFADVRLRALRLVVRYRKRWQCVYLCLALRPELTGSAKRRKQLVIDDCLPLLRQFTVKFGGYPAFLAGLKAPSLERSVIGRCQFSPLPSPPFLANLTHLELLSYRLRPATWALRYAHRLKRCWISLHLNNDSDNEEEGHADDFREPICLGELEAFIITIPGGHKCERISDFLRLLFLPRLKRLCIDELLLYPRPIATLLNLKQSAALRQLEELCVSGPRLKDSLNGLDYAAALDPIPCVLRSVDIDGLVKEWGFAS</sequence>
<dbReference type="Proteomes" id="UP000636479">
    <property type="component" value="Unassembled WGS sequence"/>
</dbReference>
<evidence type="ECO:0000259" key="2">
    <source>
        <dbReference type="Pfam" id="PF12937"/>
    </source>
</evidence>
<dbReference type="Pfam" id="PF12937">
    <property type="entry name" value="F-box-like"/>
    <property type="match status" value="1"/>
</dbReference>
<dbReference type="RefSeq" id="XP_037217032.1">
    <property type="nucleotide sequence ID" value="XM_037367638.1"/>
</dbReference>
<proteinExistence type="predicted"/>
<dbReference type="InterPro" id="IPR001810">
    <property type="entry name" value="F-box_dom"/>
</dbReference>
<reference evidence="3" key="1">
    <citation type="submission" date="2020-05" db="EMBL/GenBank/DDBJ databases">
        <title>Mycena genomes resolve the evolution of fungal bioluminescence.</title>
        <authorList>
            <person name="Tsai I.J."/>
        </authorList>
    </citation>
    <scope>NUCLEOTIDE SEQUENCE</scope>
    <source>
        <strain evidence="3">171206Taipei</strain>
    </source>
</reference>
<feature type="coiled-coil region" evidence="1">
    <location>
        <begin position="17"/>
        <end position="44"/>
    </location>
</feature>
<organism evidence="3 4">
    <name type="scientific">Mycena indigotica</name>
    <dbReference type="NCBI Taxonomy" id="2126181"/>
    <lineage>
        <taxon>Eukaryota</taxon>
        <taxon>Fungi</taxon>
        <taxon>Dikarya</taxon>
        <taxon>Basidiomycota</taxon>
        <taxon>Agaricomycotina</taxon>
        <taxon>Agaricomycetes</taxon>
        <taxon>Agaricomycetidae</taxon>
        <taxon>Agaricales</taxon>
        <taxon>Marasmiineae</taxon>
        <taxon>Mycenaceae</taxon>
        <taxon>Mycena</taxon>
    </lineage>
</organism>
<feature type="domain" description="F-box" evidence="2">
    <location>
        <begin position="52"/>
        <end position="111"/>
    </location>
</feature>
<dbReference type="EMBL" id="JACAZF010000009">
    <property type="protein sequence ID" value="KAF7295669.1"/>
    <property type="molecule type" value="Genomic_DNA"/>
</dbReference>
<dbReference type="GeneID" id="59350154"/>
<comment type="caution">
    <text evidence="3">The sequence shown here is derived from an EMBL/GenBank/DDBJ whole genome shotgun (WGS) entry which is preliminary data.</text>
</comment>